<gene>
    <name evidence="5" type="ORF">DC366_12665</name>
</gene>
<dbReference type="InterPro" id="IPR036249">
    <property type="entry name" value="Thioredoxin-like_sf"/>
</dbReference>
<evidence type="ECO:0000256" key="2">
    <source>
        <dbReference type="PIRSR" id="PIRSR603782-1"/>
    </source>
</evidence>
<evidence type="ECO:0000256" key="3">
    <source>
        <dbReference type="PIRSR" id="PIRSR603782-2"/>
    </source>
</evidence>
<feature type="chain" id="PRO_5015723713" description="SCO family protein" evidence="4">
    <location>
        <begin position="18"/>
        <end position="192"/>
    </location>
</feature>
<sequence length="192" mass="20509">MKRFLLCLAICATPALAHDGKVHTAPEGAGLDTVFEEASVAVSDAPLLDQFGNVTTLAEAVGHGPFVLSFTYTDCESLCGLADMVLGGLLARPDRPADLRIITLTLDPANDRPKELLERHEAFGAPDNWIRLTGAPSDVIPLLSRNGAWDGGPIDEHRLVMIVSAGGNDNATRVNDRSFDLERIVRLLSPGS</sequence>
<protein>
    <recommendedName>
        <fullName evidence="7">SCO family protein</fullName>
    </recommendedName>
</protein>
<evidence type="ECO:0000256" key="1">
    <source>
        <dbReference type="ARBA" id="ARBA00010996"/>
    </source>
</evidence>
<comment type="caution">
    <text evidence="5">The sequence shown here is derived from an EMBL/GenBank/DDBJ whole genome shotgun (WGS) entry which is preliminary data.</text>
</comment>
<keyword evidence="4" id="KW-0732">Signal</keyword>
<organism evidence="5 6">
    <name type="scientific">Pelagivirga sediminicola</name>
    <dbReference type="NCBI Taxonomy" id="2170575"/>
    <lineage>
        <taxon>Bacteria</taxon>
        <taxon>Pseudomonadati</taxon>
        <taxon>Pseudomonadota</taxon>
        <taxon>Alphaproteobacteria</taxon>
        <taxon>Rhodobacterales</taxon>
        <taxon>Paracoccaceae</taxon>
        <taxon>Pelagivirga</taxon>
    </lineage>
</organism>
<dbReference type="AlphaFoldDB" id="A0A2T7G542"/>
<dbReference type="InterPro" id="IPR003782">
    <property type="entry name" value="SCO1/SenC"/>
</dbReference>
<comment type="similarity">
    <text evidence="1">Belongs to the SCO1/2 family.</text>
</comment>
<dbReference type="SUPFAM" id="SSF52833">
    <property type="entry name" value="Thioredoxin-like"/>
    <property type="match status" value="1"/>
</dbReference>
<dbReference type="GO" id="GO:0046872">
    <property type="term" value="F:metal ion binding"/>
    <property type="evidence" value="ECO:0007669"/>
    <property type="project" value="UniProtKB-KW"/>
</dbReference>
<feature type="binding site" evidence="2">
    <location>
        <position position="79"/>
    </location>
    <ligand>
        <name>Cu cation</name>
        <dbReference type="ChEBI" id="CHEBI:23378"/>
    </ligand>
</feature>
<dbReference type="Pfam" id="PF02630">
    <property type="entry name" value="SCO1-SenC"/>
    <property type="match status" value="1"/>
</dbReference>
<feature type="binding site" evidence="2">
    <location>
        <position position="75"/>
    </location>
    <ligand>
        <name>Cu cation</name>
        <dbReference type="ChEBI" id="CHEBI:23378"/>
    </ligand>
</feature>
<proteinExistence type="inferred from homology"/>
<keyword evidence="2" id="KW-0186">Copper</keyword>
<evidence type="ECO:0008006" key="7">
    <source>
        <dbReference type="Google" id="ProtNLM"/>
    </source>
</evidence>
<evidence type="ECO:0000313" key="5">
    <source>
        <dbReference type="EMBL" id="PVA09548.1"/>
    </source>
</evidence>
<dbReference type="EMBL" id="QCYH01000007">
    <property type="protein sequence ID" value="PVA09548.1"/>
    <property type="molecule type" value="Genomic_DNA"/>
</dbReference>
<feature type="signal peptide" evidence="4">
    <location>
        <begin position="1"/>
        <end position="17"/>
    </location>
</feature>
<keyword evidence="2" id="KW-0479">Metal-binding</keyword>
<dbReference type="OrthoDB" id="5296507at2"/>
<evidence type="ECO:0000256" key="4">
    <source>
        <dbReference type="SAM" id="SignalP"/>
    </source>
</evidence>
<keyword evidence="6" id="KW-1185">Reference proteome</keyword>
<accession>A0A2T7G542</accession>
<feature type="disulfide bond" description="Redox-active" evidence="3">
    <location>
        <begin position="75"/>
        <end position="79"/>
    </location>
</feature>
<evidence type="ECO:0000313" key="6">
    <source>
        <dbReference type="Proteomes" id="UP000244446"/>
    </source>
</evidence>
<dbReference type="Proteomes" id="UP000244446">
    <property type="component" value="Unassembled WGS sequence"/>
</dbReference>
<keyword evidence="3" id="KW-1015">Disulfide bond</keyword>
<name>A0A2T7G542_9RHOB</name>
<dbReference type="RefSeq" id="WP_108692595.1">
    <property type="nucleotide sequence ID" value="NZ_QCYH01000007.1"/>
</dbReference>
<dbReference type="Gene3D" id="3.40.30.10">
    <property type="entry name" value="Glutaredoxin"/>
    <property type="match status" value="1"/>
</dbReference>
<reference evidence="5 6" key="1">
    <citation type="submission" date="2018-04" db="EMBL/GenBank/DDBJ databases">
        <title>Pelagivirga bohaiensis gen. nov., sp. nov., a bacterium isolated from the Bohai Sea.</title>
        <authorList>
            <person name="Ji X."/>
        </authorList>
    </citation>
    <scope>NUCLEOTIDE SEQUENCE [LARGE SCALE GENOMIC DNA]</scope>
    <source>
        <strain evidence="5 6">BH-SD19</strain>
    </source>
</reference>